<dbReference type="GO" id="GO:0000166">
    <property type="term" value="F:nucleotide binding"/>
    <property type="evidence" value="ECO:0007669"/>
    <property type="project" value="InterPro"/>
</dbReference>
<evidence type="ECO:0000313" key="5">
    <source>
        <dbReference type="Proteomes" id="UP000077177"/>
    </source>
</evidence>
<organism evidence="4 5">
    <name type="scientific">Flavisolibacter tropicus</name>
    <dbReference type="NCBI Taxonomy" id="1492898"/>
    <lineage>
        <taxon>Bacteria</taxon>
        <taxon>Pseudomonadati</taxon>
        <taxon>Bacteroidota</taxon>
        <taxon>Chitinophagia</taxon>
        <taxon>Chitinophagales</taxon>
        <taxon>Chitinophagaceae</taxon>
        <taxon>Flavisolibacter</taxon>
    </lineage>
</organism>
<evidence type="ECO:0000259" key="2">
    <source>
        <dbReference type="Pfam" id="PF01408"/>
    </source>
</evidence>
<protein>
    <submittedName>
        <fullName evidence="4">Oxidoreductase</fullName>
    </submittedName>
</protein>
<dbReference type="GO" id="GO:0016491">
    <property type="term" value="F:oxidoreductase activity"/>
    <property type="evidence" value="ECO:0007669"/>
    <property type="project" value="UniProtKB-KW"/>
</dbReference>
<dbReference type="PATRIC" id="fig|1492898.3.peg.3130"/>
<feature type="domain" description="GFO/IDH/MocA-like oxidoreductase" evidence="3">
    <location>
        <begin position="134"/>
        <end position="258"/>
    </location>
</feature>
<dbReference type="OrthoDB" id="9795543at2"/>
<evidence type="ECO:0000256" key="1">
    <source>
        <dbReference type="ARBA" id="ARBA00023002"/>
    </source>
</evidence>
<feature type="domain" description="Gfo/Idh/MocA-like oxidoreductase N-terminal" evidence="2">
    <location>
        <begin position="6"/>
        <end position="126"/>
    </location>
</feature>
<name>A0A172TWZ3_9BACT</name>
<reference evidence="4 5" key="2">
    <citation type="journal article" date="2016" name="Int. J. Syst. Evol. Microbiol.">
        <title>Flavisolibacter tropicus sp. nov., isolated from tropical soil.</title>
        <authorList>
            <person name="Lee J.J."/>
            <person name="Kang M.S."/>
            <person name="Kim G.S."/>
            <person name="Lee C.S."/>
            <person name="Lim S."/>
            <person name="Lee J."/>
            <person name="Roh S.H."/>
            <person name="Kang H."/>
            <person name="Ha J.M."/>
            <person name="Bae S."/>
            <person name="Jung H.Y."/>
            <person name="Kim M.K."/>
        </authorList>
    </citation>
    <scope>NUCLEOTIDE SEQUENCE [LARGE SCALE GENOMIC DNA]</scope>
    <source>
        <strain evidence="4 5">LCS9</strain>
    </source>
</reference>
<proteinExistence type="predicted"/>
<dbReference type="Gene3D" id="3.40.50.720">
    <property type="entry name" value="NAD(P)-binding Rossmann-like Domain"/>
    <property type="match status" value="1"/>
</dbReference>
<dbReference type="Pfam" id="PF22725">
    <property type="entry name" value="GFO_IDH_MocA_C3"/>
    <property type="match status" value="1"/>
</dbReference>
<dbReference type="Proteomes" id="UP000077177">
    <property type="component" value="Chromosome"/>
</dbReference>
<dbReference type="Pfam" id="PF01408">
    <property type="entry name" value="GFO_IDH_MocA"/>
    <property type="match status" value="1"/>
</dbReference>
<keyword evidence="5" id="KW-1185">Reference proteome</keyword>
<dbReference type="AlphaFoldDB" id="A0A172TWZ3"/>
<sequence>MTDNTIRWGIIGCGDVTEVKSGPAFNKVPHSKLVAVMRRNAEKAADYARRHGVERWYSDAEQLINDPEVNAIYVATPPLQHEEYTIAALRAGKPVYVEKPMAIHADAAARMAQAALDTGVKLTVAHYRRAQPLFLKVKSLLEEGAIGVPRLVNLYCLQPHRDNKIASTEDPWRYHPAISGGGLFYDLAPHQLDLMLYFLGTPEKVSGLSVNASKLYGADDTTIGQALFPNNVLFNGTWSFTVPEKRDHCEIIGTGGSLQFSIFDHRLLVLKQGDREQQFAFDPLPHVQQPMIQKVVDYFLNRGDNPCSADEGVTVMQMIDAMAGGEW</sequence>
<dbReference type="PANTHER" id="PTHR43818">
    <property type="entry name" value="BCDNA.GH03377"/>
    <property type="match status" value="1"/>
</dbReference>
<dbReference type="InterPro" id="IPR055170">
    <property type="entry name" value="GFO_IDH_MocA-like_dom"/>
</dbReference>
<evidence type="ECO:0000313" key="4">
    <source>
        <dbReference type="EMBL" id="ANE51526.1"/>
    </source>
</evidence>
<dbReference type="SUPFAM" id="SSF55347">
    <property type="entry name" value="Glyceraldehyde-3-phosphate dehydrogenase-like, C-terminal domain"/>
    <property type="match status" value="1"/>
</dbReference>
<reference evidence="5" key="1">
    <citation type="submission" date="2015-01" db="EMBL/GenBank/DDBJ databases">
        <title>Flavisolibacter sp./LCS9/ whole genome sequencing.</title>
        <authorList>
            <person name="Kim M.K."/>
            <person name="Srinivasan S."/>
            <person name="Lee J.-J."/>
        </authorList>
    </citation>
    <scope>NUCLEOTIDE SEQUENCE [LARGE SCALE GENOMIC DNA]</scope>
    <source>
        <strain evidence="5">LCS9</strain>
    </source>
</reference>
<dbReference type="RefSeq" id="WP_066405624.1">
    <property type="nucleotide sequence ID" value="NZ_CP011390.1"/>
</dbReference>
<dbReference type="STRING" id="1492898.SY85_14450"/>
<dbReference type="EMBL" id="CP011390">
    <property type="protein sequence ID" value="ANE51526.1"/>
    <property type="molecule type" value="Genomic_DNA"/>
</dbReference>
<dbReference type="Gene3D" id="3.30.360.10">
    <property type="entry name" value="Dihydrodipicolinate Reductase, domain 2"/>
    <property type="match status" value="1"/>
</dbReference>
<dbReference type="KEGG" id="fla:SY85_14450"/>
<evidence type="ECO:0000259" key="3">
    <source>
        <dbReference type="Pfam" id="PF22725"/>
    </source>
</evidence>
<dbReference type="InterPro" id="IPR050463">
    <property type="entry name" value="Gfo/Idh/MocA_oxidrdct_glycsds"/>
</dbReference>
<accession>A0A172TWZ3</accession>
<dbReference type="PANTHER" id="PTHR43818:SF11">
    <property type="entry name" value="BCDNA.GH03377"/>
    <property type="match status" value="1"/>
</dbReference>
<dbReference type="InterPro" id="IPR036291">
    <property type="entry name" value="NAD(P)-bd_dom_sf"/>
</dbReference>
<dbReference type="SUPFAM" id="SSF51735">
    <property type="entry name" value="NAD(P)-binding Rossmann-fold domains"/>
    <property type="match status" value="1"/>
</dbReference>
<gene>
    <name evidence="4" type="ORF">SY85_14450</name>
</gene>
<dbReference type="InterPro" id="IPR000683">
    <property type="entry name" value="Gfo/Idh/MocA-like_OxRdtase_N"/>
</dbReference>
<keyword evidence="1" id="KW-0560">Oxidoreductase</keyword>